<dbReference type="AlphaFoldDB" id="A0A6L7G395"/>
<evidence type="ECO:0000256" key="1">
    <source>
        <dbReference type="ARBA" id="ARBA00005525"/>
    </source>
</evidence>
<dbReference type="Pfam" id="PF03807">
    <property type="entry name" value="F420_oxidored"/>
    <property type="match status" value="1"/>
</dbReference>
<reference evidence="5 6" key="1">
    <citation type="submission" date="2019-12" db="EMBL/GenBank/DDBJ databases">
        <authorList>
            <person name="Li M."/>
        </authorList>
    </citation>
    <scope>NUCLEOTIDE SEQUENCE [LARGE SCALE GENOMIC DNA]</scope>
    <source>
        <strain evidence="5 6">GBMRC 2024</strain>
    </source>
</reference>
<sequence length="249" mass="25378">MILGILGVGHLAETVLKGLLRNGADPAGIVLAPRGKGPALAAGHGFALARDNADLVARCDVVLLAVRPAVAAEAVAGLPWRAGQLLLSACAGVPAGDLPAAPAQVVRIMPLTASAIGASPTLVCPPDRRAMALMAQLGPAVPIATEAQFETATVSAAIYGWVQMLVQESALWSQHHGLPPETARQLVARTFVAAGRMVDEQAAPMAELLADLATPGGITEAGLDHLKAEGVPQAWSGACDTVLERLRGS</sequence>
<dbReference type="GO" id="GO:0055129">
    <property type="term" value="P:L-proline biosynthetic process"/>
    <property type="evidence" value="ECO:0007669"/>
    <property type="project" value="TreeGrafter"/>
</dbReference>
<evidence type="ECO:0000313" key="6">
    <source>
        <dbReference type="Proteomes" id="UP000477911"/>
    </source>
</evidence>
<feature type="binding site" evidence="2">
    <location>
        <begin position="6"/>
        <end position="11"/>
    </location>
    <ligand>
        <name>NADP(+)</name>
        <dbReference type="ChEBI" id="CHEBI:58349"/>
    </ligand>
</feature>
<dbReference type="InterPro" id="IPR008927">
    <property type="entry name" value="6-PGluconate_DH-like_C_sf"/>
</dbReference>
<dbReference type="InterPro" id="IPR036291">
    <property type="entry name" value="NAD(P)-bd_dom_sf"/>
</dbReference>
<evidence type="ECO:0000256" key="2">
    <source>
        <dbReference type="PIRSR" id="PIRSR000193-1"/>
    </source>
</evidence>
<dbReference type="InterPro" id="IPR029036">
    <property type="entry name" value="P5CR_dimer"/>
</dbReference>
<dbReference type="InterPro" id="IPR028939">
    <property type="entry name" value="P5C_Rdtase_cat_N"/>
</dbReference>
<dbReference type="PANTHER" id="PTHR11645">
    <property type="entry name" value="PYRROLINE-5-CARBOXYLATE REDUCTASE"/>
    <property type="match status" value="1"/>
</dbReference>
<evidence type="ECO:0000259" key="4">
    <source>
        <dbReference type="Pfam" id="PF14748"/>
    </source>
</evidence>
<gene>
    <name evidence="5" type="ORF">GR170_08875</name>
</gene>
<dbReference type="EMBL" id="WUMU01000006">
    <property type="protein sequence ID" value="MXN17947.1"/>
    <property type="molecule type" value="Genomic_DNA"/>
</dbReference>
<dbReference type="InterPro" id="IPR053790">
    <property type="entry name" value="P5CR-like_CS"/>
</dbReference>
<dbReference type="SUPFAM" id="SSF51735">
    <property type="entry name" value="NAD(P)-binding Rossmann-fold domains"/>
    <property type="match status" value="1"/>
</dbReference>
<dbReference type="Gene3D" id="1.10.3730.10">
    <property type="entry name" value="ProC C-terminal domain-like"/>
    <property type="match status" value="1"/>
</dbReference>
<feature type="domain" description="Pyrroline-5-carboxylate reductase dimerisation" evidence="4">
    <location>
        <begin position="151"/>
        <end position="246"/>
    </location>
</feature>
<dbReference type="Proteomes" id="UP000477911">
    <property type="component" value="Unassembled WGS sequence"/>
</dbReference>
<dbReference type="PIRSF" id="PIRSF000193">
    <property type="entry name" value="Pyrrol-5-carb_rd"/>
    <property type="match status" value="1"/>
</dbReference>
<dbReference type="PANTHER" id="PTHR11645:SF13">
    <property type="entry name" value="PYRROLINE-5-CARBOXYLATE REDUCTASE CATALYTIC N-TERMINAL DOMAIN-CONTAINING PROTEIN"/>
    <property type="match status" value="1"/>
</dbReference>
<dbReference type="Pfam" id="PF14748">
    <property type="entry name" value="P5CR_dimer"/>
    <property type="match status" value="1"/>
</dbReference>
<dbReference type="SUPFAM" id="SSF48179">
    <property type="entry name" value="6-phosphogluconate dehydrogenase C-terminal domain-like"/>
    <property type="match status" value="1"/>
</dbReference>
<feature type="domain" description="Pyrroline-5-carboxylate reductase catalytic N-terminal" evidence="3">
    <location>
        <begin position="3"/>
        <end position="92"/>
    </location>
</feature>
<dbReference type="InterPro" id="IPR000304">
    <property type="entry name" value="Pyrroline-COOH_reductase"/>
</dbReference>
<evidence type="ECO:0008006" key="7">
    <source>
        <dbReference type="Google" id="ProtNLM"/>
    </source>
</evidence>
<proteinExistence type="inferred from homology"/>
<feature type="binding site" evidence="2">
    <location>
        <begin position="65"/>
        <end position="68"/>
    </location>
    <ligand>
        <name>NADP(+)</name>
        <dbReference type="ChEBI" id="CHEBI:58349"/>
    </ligand>
</feature>
<dbReference type="PROSITE" id="PS00521">
    <property type="entry name" value="P5CR"/>
    <property type="match status" value="1"/>
</dbReference>
<dbReference type="GO" id="GO:0004735">
    <property type="term" value="F:pyrroline-5-carboxylate reductase activity"/>
    <property type="evidence" value="ECO:0007669"/>
    <property type="project" value="InterPro"/>
</dbReference>
<name>A0A6L7G395_9RHOB</name>
<organism evidence="5 6">
    <name type="scientific">Pseudooceanicola albus</name>
    <dbReference type="NCBI Taxonomy" id="2692189"/>
    <lineage>
        <taxon>Bacteria</taxon>
        <taxon>Pseudomonadati</taxon>
        <taxon>Pseudomonadota</taxon>
        <taxon>Alphaproteobacteria</taxon>
        <taxon>Rhodobacterales</taxon>
        <taxon>Paracoccaceae</taxon>
        <taxon>Pseudooceanicola</taxon>
    </lineage>
</organism>
<evidence type="ECO:0000313" key="5">
    <source>
        <dbReference type="EMBL" id="MXN17947.1"/>
    </source>
</evidence>
<feature type="binding site" evidence="2">
    <location>
        <position position="52"/>
    </location>
    <ligand>
        <name>NADPH</name>
        <dbReference type="ChEBI" id="CHEBI:57783"/>
    </ligand>
</feature>
<evidence type="ECO:0000259" key="3">
    <source>
        <dbReference type="Pfam" id="PF03807"/>
    </source>
</evidence>
<comment type="similarity">
    <text evidence="1">Belongs to the pyrroline-5-carboxylate reductase family.</text>
</comment>
<keyword evidence="6" id="KW-1185">Reference proteome</keyword>
<accession>A0A6L7G395</accession>
<protein>
    <recommendedName>
        <fullName evidence="7">Pyrroline-5-carboxylate reductase</fullName>
    </recommendedName>
</protein>
<dbReference type="RefSeq" id="WP_160893785.1">
    <property type="nucleotide sequence ID" value="NZ_WUMU01000006.1"/>
</dbReference>
<dbReference type="Gene3D" id="3.40.50.720">
    <property type="entry name" value="NAD(P)-binding Rossmann-like Domain"/>
    <property type="match status" value="1"/>
</dbReference>
<keyword evidence="2" id="KW-0521">NADP</keyword>
<comment type="caution">
    <text evidence="5">The sequence shown here is derived from an EMBL/GenBank/DDBJ whole genome shotgun (WGS) entry which is preliminary data.</text>
</comment>